<organism evidence="1 2">
    <name type="scientific">Leptospira weilii serovar Topaz str. LT2116</name>
    <dbReference type="NCBI Taxonomy" id="1088540"/>
    <lineage>
        <taxon>Bacteria</taxon>
        <taxon>Pseudomonadati</taxon>
        <taxon>Spirochaetota</taxon>
        <taxon>Spirochaetia</taxon>
        <taxon>Leptospirales</taxon>
        <taxon>Leptospiraceae</taxon>
        <taxon>Leptospira</taxon>
    </lineage>
</organism>
<protein>
    <submittedName>
        <fullName evidence="1">Uncharacterized protein</fullName>
    </submittedName>
</protein>
<evidence type="ECO:0000313" key="2">
    <source>
        <dbReference type="Proteomes" id="UP000011770"/>
    </source>
</evidence>
<name>M3GYS3_9LEPT</name>
<sequence>MSSIINNKVLLNDNSFDHFNDILFNIYLGAKSWGSRVVTMDPGKVSKETLLKYGIKDGRARIEEGLYLVKIGSHRGHEALVQASPFYYRRDVNEDHVWNELDPLYYDKVGLNIHAQNVQKDSVGVSSLGCTVTKATWDEPEWIEFISVLRRHLYKLGLRIRNFPVFVMRF</sequence>
<accession>M3GYS3</accession>
<reference evidence="1 2" key="1">
    <citation type="submission" date="2013-01" db="EMBL/GenBank/DDBJ databases">
        <authorList>
            <person name="Harkins D.M."/>
            <person name="Durkin A.S."/>
            <person name="Brinkac L.M."/>
            <person name="Haft D.H."/>
            <person name="Selengut J.D."/>
            <person name="Sanka R."/>
            <person name="DePew J."/>
            <person name="Purushe J."/>
            <person name="Tulsiani S.M."/>
            <person name="Graham G.C."/>
            <person name="Burns M.-A."/>
            <person name="Dohnt M.F."/>
            <person name="Smythe L.D."/>
            <person name="McKay D.B."/>
            <person name="Craig S.B."/>
            <person name="Vinetz J.M."/>
            <person name="Sutton G.G."/>
            <person name="Nierman W.C."/>
            <person name="Fouts D.E."/>
        </authorList>
    </citation>
    <scope>NUCLEOTIDE SEQUENCE [LARGE SCALE GENOMIC DNA]</scope>
    <source>
        <strain evidence="1 2">LT2116</strain>
    </source>
</reference>
<dbReference type="Proteomes" id="UP000011770">
    <property type="component" value="Unassembled WGS sequence"/>
</dbReference>
<comment type="caution">
    <text evidence="1">The sequence shown here is derived from an EMBL/GenBank/DDBJ whole genome shotgun (WGS) entry which is preliminary data.</text>
</comment>
<proteinExistence type="predicted"/>
<gene>
    <name evidence="1" type="ORF">LEP1GSC188_2349</name>
</gene>
<dbReference type="EMBL" id="AHOR02000031">
    <property type="protein sequence ID" value="EMF81620.1"/>
    <property type="molecule type" value="Genomic_DNA"/>
</dbReference>
<dbReference type="AlphaFoldDB" id="M3GYS3"/>
<evidence type="ECO:0000313" key="1">
    <source>
        <dbReference type="EMBL" id="EMF81620.1"/>
    </source>
</evidence>